<evidence type="ECO:0000313" key="2">
    <source>
        <dbReference type="EMBL" id="GEQ48565.1"/>
    </source>
</evidence>
<evidence type="ECO:0000313" key="3">
    <source>
        <dbReference type="EMBL" id="GEQ53573.1"/>
    </source>
</evidence>
<evidence type="ECO:0000256" key="1">
    <source>
        <dbReference type="SAM" id="Phobius"/>
    </source>
</evidence>
<dbReference type="AlphaFoldDB" id="A0AAN4RJB1"/>
<sequence>MKYFKSEKEAWLYAGAASLLTFLLILMYVFLDWSFTVFLLVTIVAIALLYFRPICYQVKMMKEKKQHR</sequence>
<protein>
    <submittedName>
        <fullName evidence="3">Uncharacterized protein</fullName>
    </submittedName>
</protein>
<keyword evidence="1" id="KW-0812">Transmembrane</keyword>
<keyword evidence="1" id="KW-1133">Transmembrane helix</keyword>
<feature type="transmembrane region" description="Helical" evidence="1">
    <location>
        <begin position="37"/>
        <end position="58"/>
    </location>
</feature>
<evidence type="ECO:0000313" key="5">
    <source>
        <dbReference type="Proteomes" id="UP000886607"/>
    </source>
</evidence>
<accession>A0AAN4RJB1</accession>
<keyword evidence="1" id="KW-0472">Membrane</keyword>
<keyword evidence="5" id="KW-1185">Reference proteome</keyword>
<feature type="transmembrane region" description="Helical" evidence="1">
    <location>
        <begin position="12"/>
        <end position="31"/>
    </location>
</feature>
<comment type="caution">
    <text evidence="3">The sequence shown here is derived from an EMBL/GenBank/DDBJ whole genome shotgun (WGS) entry which is preliminary data.</text>
</comment>
<organism evidence="3 4">
    <name type="scientific">Tetragenococcus koreensis</name>
    <dbReference type="NCBI Taxonomy" id="290335"/>
    <lineage>
        <taxon>Bacteria</taxon>
        <taxon>Bacillati</taxon>
        <taxon>Bacillota</taxon>
        <taxon>Bacilli</taxon>
        <taxon>Lactobacillales</taxon>
        <taxon>Enterococcaceae</taxon>
        <taxon>Tetragenococcus</taxon>
    </lineage>
</organism>
<reference evidence="3" key="1">
    <citation type="submission" date="2019-08" db="EMBL/GenBank/DDBJ databases">
        <authorList>
            <person name="Ishikawa M."/>
            <person name="Suzuki T."/>
            <person name="Matsutani M."/>
        </authorList>
    </citation>
    <scope>NUCLEOTIDE SEQUENCE</scope>
    <source>
        <strain evidence="3">7C1</strain>
        <strain evidence="2">8C4</strain>
    </source>
</reference>
<dbReference type="Proteomes" id="UP000886597">
    <property type="component" value="Unassembled WGS sequence"/>
</dbReference>
<dbReference type="RefSeq" id="WP_202583512.1">
    <property type="nucleotide sequence ID" value="NZ_BKBO01000005.1"/>
</dbReference>
<evidence type="ECO:0000313" key="4">
    <source>
        <dbReference type="Proteomes" id="UP000886597"/>
    </source>
</evidence>
<reference evidence="3" key="2">
    <citation type="journal article" date="2020" name="Int. Dairy J.">
        <title>Lactic acid bacterial diversity in Brie cheese focusing on salt concentration and pH of isolation medium and characterisation of halophilic and alkaliphilic lactic acid bacterial isolates.</title>
        <authorList>
            <person name="Unno R."/>
            <person name="Matsutani M."/>
            <person name="Suzuki T."/>
            <person name="Kodama K."/>
            <person name="Matsushita H."/>
            <person name="Yamasato K."/>
            <person name="Koizumi Y."/>
            <person name="Ishikawa M."/>
        </authorList>
    </citation>
    <scope>NUCLEOTIDE SEQUENCE</scope>
    <source>
        <strain evidence="3">7C1</strain>
        <strain evidence="2">8C4</strain>
    </source>
</reference>
<gene>
    <name evidence="2" type="ORF">TK11N_04170</name>
    <name evidence="3" type="ORF">TK2N_04170</name>
</gene>
<dbReference type="Proteomes" id="UP000886607">
    <property type="component" value="Unassembled WGS sequence"/>
</dbReference>
<dbReference type="EMBL" id="BKBQ01000005">
    <property type="protein sequence ID" value="GEQ53573.1"/>
    <property type="molecule type" value="Genomic_DNA"/>
</dbReference>
<proteinExistence type="predicted"/>
<name>A0AAN4RJB1_9ENTE</name>
<dbReference type="EMBL" id="BKBO01000005">
    <property type="protein sequence ID" value="GEQ48565.1"/>
    <property type="molecule type" value="Genomic_DNA"/>
</dbReference>